<dbReference type="PANTHER" id="PTHR11266">
    <property type="entry name" value="PEROXISOMAL MEMBRANE PROTEIN 2, PXMP2 MPV17"/>
    <property type="match status" value="1"/>
</dbReference>
<dbReference type="OMA" id="CYLLCHY"/>
<dbReference type="GO" id="GO:0016020">
    <property type="term" value="C:membrane"/>
    <property type="evidence" value="ECO:0007669"/>
    <property type="project" value="UniProtKB-SubCell"/>
</dbReference>
<dbReference type="OrthoDB" id="430207at2759"/>
<evidence type="ECO:0000256" key="7">
    <source>
        <dbReference type="RuleBase" id="RU363053"/>
    </source>
</evidence>
<dbReference type="STRING" id="31234.E3MRN6"/>
<keyword evidence="9" id="KW-1185">Reference proteome</keyword>
<keyword evidence="3" id="KW-0812">Transmembrane</keyword>
<evidence type="ECO:0000256" key="2">
    <source>
        <dbReference type="ARBA" id="ARBA00006824"/>
    </source>
</evidence>
<dbReference type="EMBL" id="DS268470">
    <property type="protein sequence ID" value="EFP08004.1"/>
    <property type="molecule type" value="Genomic_DNA"/>
</dbReference>
<dbReference type="Proteomes" id="UP000008281">
    <property type="component" value="Unassembled WGS sequence"/>
</dbReference>
<evidence type="ECO:0000256" key="4">
    <source>
        <dbReference type="ARBA" id="ARBA00022989"/>
    </source>
</evidence>
<evidence type="ECO:0000256" key="1">
    <source>
        <dbReference type="ARBA" id="ARBA00004141"/>
    </source>
</evidence>
<comment type="subcellular location">
    <subcellularLocation>
        <location evidence="1">Membrane</location>
        <topology evidence="1">Multi-pass membrane protein</topology>
    </subcellularLocation>
</comment>
<evidence type="ECO:0000256" key="6">
    <source>
        <dbReference type="ARBA" id="ARBA00049743"/>
    </source>
</evidence>
<dbReference type="PANTHER" id="PTHR11266:SF17">
    <property type="entry name" value="PROTEIN MPV17"/>
    <property type="match status" value="1"/>
</dbReference>
<sequence>MRILHYLQRRLARNPLPTQMVIAGTISGTGDCLAQYLAHNKEWDKWRTARFAFLSSCFMVSDRKSQHIYIISIKAPTLFIWYRLLEKVRGGSQKLLLAKKLCIDQLCFSPCFNAAILFNMRFLQYQSVGTSWELLKEDWLNIYTSSLKVWPFVQVVNLYFVPLNYRVIVNQVIAFFWNCYLSYTTQKPIDHIEQFY</sequence>
<comment type="similarity">
    <text evidence="2 7">Belongs to the peroxisomal membrane protein PXMP2/4 family.</text>
</comment>
<reference evidence="8" key="1">
    <citation type="submission" date="2007-07" db="EMBL/GenBank/DDBJ databases">
        <title>PCAP assembly of the Caenorhabditis remanei genome.</title>
        <authorList>
            <consortium name="The Caenorhabditis remanei Sequencing Consortium"/>
            <person name="Wilson R.K."/>
        </authorList>
    </citation>
    <scope>NUCLEOTIDE SEQUENCE [LARGE SCALE GENOMIC DNA]</scope>
    <source>
        <strain evidence="8">PB4641</strain>
    </source>
</reference>
<dbReference type="AlphaFoldDB" id="E3MRN6"/>
<dbReference type="eggNOG" id="KOG1944">
    <property type="taxonomic scope" value="Eukaryota"/>
</dbReference>
<dbReference type="Pfam" id="PF04117">
    <property type="entry name" value="Mpv17_PMP22"/>
    <property type="match status" value="1"/>
</dbReference>
<dbReference type="HOGENOM" id="CLU_049109_8_1_1"/>
<evidence type="ECO:0000256" key="3">
    <source>
        <dbReference type="ARBA" id="ARBA00022692"/>
    </source>
</evidence>
<dbReference type="GO" id="GO:1901858">
    <property type="term" value="P:regulation of mitochondrial DNA metabolic process"/>
    <property type="evidence" value="ECO:0007669"/>
    <property type="project" value="TreeGrafter"/>
</dbReference>
<gene>
    <name evidence="8" type="ORF">CRE_14739</name>
</gene>
<keyword evidence="4" id="KW-1133">Transmembrane helix</keyword>
<dbReference type="GO" id="GO:0015267">
    <property type="term" value="F:channel activity"/>
    <property type="evidence" value="ECO:0007669"/>
    <property type="project" value="TreeGrafter"/>
</dbReference>
<proteinExistence type="inferred from homology"/>
<accession>E3MRN6</accession>
<name>E3MRN6_CAERE</name>
<dbReference type="FunCoup" id="E3MRN6">
    <property type="interactions" value="1646"/>
</dbReference>
<evidence type="ECO:0000256" key="5">
    <source>
        <dbReference type="ARBA" id="ARBA00023136"/>
    </source>
</evidence>
<evidence type="ECO:0000313" key="9">
    <source>
        <dbReference type="Proteomes" id="UP000008281"/>
    </source>
</evidence>
<evidence type="ECO:0000313" key="8">
    <source>
        <dbReference type="EMBL" id="EFP08004.1"/>
    </source>
</evidence>
<dbReference type="InterPro" id="IPR007248">
    <property type="entry name" value="Mpv17_PMP22"/>
</dbReference>
<dbReference type="GO" id="GO:0005739">
    <property type="term" value="C:mitochondrion"/>
    <property type="evidence" value="ECO:0007669"/>
    <property type="project" value="TreeGrafter"/>
</dbReference>
<organism evidence="9">
    <name type="scientific">Caenorhabditis remanei</name>
    <name type="common">Caenorhabditis vulgaris</name>
    <dbReference type="NCBI Taxonomy" id="31234"/>
    <lineage>
        <taxon>Eukaryota</taxon>
        <taxon>Metazoa</taxon>
        <taxon>Ecdysozoa</taxon>
        <taxon>Nematoda</taxon>
        <taxon>Chromadorea</taxon>
        <taxon>Rhabditida</taxon>
        <taxon>Rhabditina</taxon>
        <taxon>Rhabditomorpha</taxon>
        <taxon>Rhabditoidea</taxon>
        <taxon>Rhabditidae</taxon>
        <taxon>Peloderinae</taxon>
        <taxon>Caenorhabditis</taxon>
    </lineage>
</organism>
<protein>
    <recommendedName>
        <fullName evidence="6">Mitochondrial inner membrane protein Mpv17</fullName>
    </recommendedName>
</protein>
<keyword evidence="5" id="KW-0472">Membrane</keyword>